<gene>
    <name evidence="1" type="ORF">THMIRHAT_03500</name>
</gene>
<reference evidence="2" key="1">
    <citation type="submission" date="2019-11" db="EMBL/GenBank/DDBJ databases">
        <title>Isolation and characterization of two novel species in the genus Thiomicrorhabdus.</title>
        <authorList>
            <person name="Mochizuki J."/>
            <person name="Kojima H."/>
            <person name="Fukui M."/>
        </authorList>
    </citation>
    <scope>NUCLEOTIDE SEQUENCE [LARGE SCALE GENOMIC DNA]</scope>
    <source>
        <strain evidence="2">AkT22</strain>
    </source>
</reference>
<sequence length="149" mass="16659">MQTMETIADEIVALAEKSGYGFGTNNLTYYVNQTIQQGTANAEDFAKLLELAKKKAKKVCPARNLNNFKAYAESKDIVLNFRSLAFLENELGNKPMYDLATGSPIADVIMEVFGGYIAFDKSKLLDEMKSLRLKQVIENQIKTVAEVDY</sequence>
<keyword evidence="2" id="KW-1185">Reference proteome</keyword>
<evidence type="ECO:0000313" key="1">
    <source>
        <dbReference type="EMBL" id="BBP42604.1"/>
    </source>
</evidence>
<dbReference type="EMBL" id="AP021888">
    <property type="protein sequence ID" value="BBP42604.1"/>
    <property type="molecule type" value="Genomic_DNA"/>
</dbReference>
<organism evidence="1 2">
    <name type="scientific">Thiosulfativibrio zosterae</name>
    <dbReference type="NCBI Taxonomy" id="2675053"/>
    <lineage>
        <taxon>Bacteria</taxon>
        <taxon>Pseudomonadati</taxon>
        <taxon>Pseudomonadota</taxon>
        <taxon>Gammaproteobacteria</taxon>
        <taxon>Thiotrichales</taxon>
        <taxon>Piscirickettsiaceae</taxon>
        <taxon>Thiosulfativibrio</taxon>
    </lineage>
</organism>
<proteinExistence type="predicted"/>
<dbReference type="Proteomes" id="UP000501466">
    <property type="component" value="Chromosome"/>
</dbReference>
<name>A0A6F8PKL7_9GAMM</name>
<dbReference type="KEGG" id="tzo:THMIRHAT_03500"/>
<dbReference type="RefSeq" id="WP_173290175.1">
    <property type="nucleotide sequence ID" value="NZ_AP021888.1"/>
</dbReference>
<accession>A0A6F8PKL7</accession>
<dbReference type="AlphaFoldDB" id="A0A6F8PKL7"/>
<protein>
    <submittedName>
        <fullName evidence="1">Uncharacterized protein</fullName>
    </submittedName>
</protein>
<evidence type="ECO:0000313" key="2">
    <source>
        <dbReference type="Proteomes" id="UP000501466"/>
    </source>
</evidence>